<dbReference type="PANTHER" id="PTHR30606">
    <property type="entry name" value="LIPID A BIOSYNTHESIS LAUROYL ACYLTRANSFERASE"/>
    <property type="match status" value="1"/>
</dbReference>
<dbReference type="PIRSF" id="PIRSF026649">
    <property type="entry name" value="MsbB"/>
    <property type="match status" value="1"/>
</dbReference>
<dbReference type="Proteomes" id="UP000251241">
    <property type="component" value="Unassembled WGS sequence"/>
</dbReference>
<gene>
    <name evidence="7" type="primary">htrB</name>
    <name evidence="7" type="ORF">NCTC11343_04027</name>
</gene>
<evidence type="ECO:0000313" key="7">
    <source>
        <dbReference type="EMBL" id="SPZ91978.1"/>
    </source>
</evidence>
<protein>
    <submittedName>
        <fullName evidence="7">Lipid A biosynthesis lauroyl acyltransferase</fullName>
        <ecNumber evidence="7">2.3.1.-</ecNumber>
    </submittedName>
</protein>
<dbReference type="EMBL" id="UAUU01000011">
    <property type="protein sequence ID" value="SPZ91978.1"/>
    <property type="molecule type" value="Genomic_DNA"/>
</dbReference>
<evidence type="ECO:0000256" key="2">
    <source>
        <dbReference type="ARBA" id="ARBA00022475"/>
    </source>
</evidence>
<accession>A0A2X2JDP3</accession>
<dbReference type="GO" id="GO:0005886">
    <property type="term" value="C:plasma membrane"/>
    <property type="evidence" value="ECO:0007669"/>
    <property type="project" value="UniProtKB-SubCell"/>
</dbReference>
<keyword evidence="3" id="KW-0997">Cell inner membrane</keyword>
<dbReference type="AlphaFoldDB" id="A0A2X2JDP3"/>
<evidence type="ECO:0000256" key="6">
    <source>
        <dbReference type="ARBA" id="ARBA00023315"/>
    </source>
</evidence>
<keyword evidence="4 7" id="KW-0808">Transferase</keyword>
<dbReference type="CDD" id="cd07984">
    <property type="entry name" value="LPLAT_LABLAT-like"/>
    <property type="match status" value="1"/>
</dbReference>
<evidence type="ECO:0000256" key="3">
    <source>
        <dbReference type="ARBA" id="ARBA00022519"/>
    </source>
</evidence>
<dbReference type="GO" id="GO:0009247">
    <property type="term" value="P:glycolipid biosynthetic process"/>
    <property type="evidence" value="ECO:0007669"/>
    <property type="project" value="UniProtKB-ARBA"/>
</dbReference>
<dbReference type="Pfam" id="PF03279">
    <property type="entry name" value="Lip_A_acyltrans"/>
    <property type="match status" value="1"/>
</dbReference>
<comment type="subcellular location">
    <subcellularLocation>
        <location evidence="1">Cell inner membrane</location>
    </subcellularLocation>
</comment>
<dbReference type="InterPro" id="IPR004960">
    <property type="entry name" value="LipA_acyltrans"/>
</dbReference>
<dbReference type="GeneID" id="97182204"/>
<dbReference type="GO" id="GO:0016746">
    <property type="term" value="F:acyltransferase activity"/>
    <property type="evidence" value="ECO:0007669"/>
    <property type="project" value="UniProtKB-KW"/>
</dbReference>
<evidence type="ECO:0000256" key="4">
    <source>
        <dbReference type="ARBA" id="ARBA00022679"/>
    </source>
</evidence>
<dbReference type="PANTHER" id="PTHR30606:SF10">
    <property type="entry name" value="PHOSPHATIDYLINOSITOL MANNOSIDE ACYLTRANSFERASE"/>
    <property type="match status" value="1"/>
</dbReference>
<reference evidence="7 8" key="1">
    <citation type="submission" date="2018-06" db="EMBL/GenBank/DDBJ databases">
        <authorList>
            <consortium name="Pathogen Informatics"/>
            <person name="Doyle S."/>
        </authorList>
    </citation>
    <scope>NUCLEOTIDE SEQUENCE [LARGE SCALE GENOMIC DNA]</scope>
    <source>
        <strain evidence="7 8">NCTC11343</strain>
    </source>
</reference>
<evidence type="ECO:0000256" key="5">
    <source>
        <dbReference type="ARBA" id="ARBA00023136"/>
    </source>
</evidence>
<evidence type="ECO:0000256" key="1">
    <source>
        <dbReference type="ARBA" id="ARBA00004533"/>
    </source>
</evidence>
<keyword evidence="5" id="KW-0472">Membrane</keyword>
<sequence length="288" mass="34160">MKQKALNALIYIISLLPYWFLYLISDGLYYILYYMIGYRKNIVFQNLKNAFPEKTDKERLVIAKKFYRFFPDLLVESIKLKTITAEEVKKKMTLEDVEELTRHLEAGKNVIGVTSHYANWELGIHRLSLITNFPTLIVYKPLNNKDIDTVYNDMRGRFGAEMVPMKQILRHIVKLKGQPNISILVADQTPLYSDSDYFINWLNQETLVYTGAERLSRISKAPVVYCYIGRKPKRGQYFCKFVTLIEDPSGFGEHEITDIHNQFAEQLIRENPEYWLWSHNRWKRKRRK</sequence>
<name>A0A2X2JDP3_SPHMU</name>
<proteinExistence type="predicted"/>
<evidence type="ECO:0000313" key="8">
    <source>
        <dbReference type="Proteomes" id="UP000251241"/>
    </source>
</evidence>
<dbReference type="EC" id="2.3.1.-" evidence="7"/>
<dbReference type="RefSeq" id="WP_046671746.1">
    <property type="nucleotide sequence ID" value="NZ_CP069793.1"/>
</dbReference>
<keyword evidence="6 7" id="KW-0012">Acyltransferase</keyword>
<organism evidence="7 8">
    <name type="scientific">Sphingobacterium multivorum</name>
    <dbReference type="NCBI Taxonomy" id="28454"/>
    <lineage>
        <taxon>Bacteria</taxon>
        <taxon>Pseudomonadati</taxon>
        <taxon>Bacteroidota</taxon>
        <taxon>Sphingobacteriia</taxon>
        <taxon>Sphingobacteriales</taxon>
        <taxon>Sphingobacteriaceae</taxon>
        <taxon>Sphingobacterium</taxon>
    </lineage>
</organism>
<keyword evidence="2" id="KW-1003">Cell membrane</keyword>